<dbReference type="Pfam" id="PF00664">
    <property type="entry name" value="ABC_membrane"/>
    <property type="match status" value="1"/>
</dbReference>
<dbReference type="PROSITE" id="PS00211">
    <property type="entry name" value="ABC_TRANSPORTER_1"/>
    <property type="match status" value="1"/>
</dbReference>
<comment type="caution">
    <text evidence="12">The sequence shown here is derived from an EMBL/GenBank/DDBJ whole genome shotgun (WGS) entry which is preliminary data.</text>
</comment>
<evidence type="ECO:0000256" key="8">
    <source>
        <dbReference type="ARBA" id="ARBA00023136"/>
    </source>
</evidence>
<dbReference type="RefSeq" id="WP_002684264.1">
    <property type="nucleotide sequence ID" value="NZ_CM001795.1"/>
</dbReference>
<evidence type="ECO:0000256" key="6">
    <source>
        <dbReference type="ARBA" id="ARBA00022840"/>
    </source>
</evidence>
<proteinExistence type="predicted"/>
<dbReference type="InterPro" id="IPR003439">
    <property type="entry name" value="ABC_transporter-like_ATP-bd"/>
</dbReference>
<dbReference type="HOGENOM" id="CLU_000604_84_9_12"/>
<keyword evidence="3" id="KW-1003">Cell membrane</keyword>
<dbReference type="Pfam" id="PF00005">
    <property type="entry name" value="ABC_tran"/>
    <property type="match status" value="1"/>
</dbReference>
<dbReference type="GO" id="GO:0016887">
    <property type="term" value="F:ATP hydrolysis activity"/>
    <property type="evidence" value="ECO:0007669"/>
    <property type="project" value="InterPro"/>
</dbReference>
<evidence type="ECO:0000256" key="7">
    <source>
        <dbReference type="ARBA" id="ARBA00022989"/>
    </source>
</evidence>
<dbReference type="PANTHER" id="PTHR24221">
    <property type="entry name" value="ATP-BINDING CASSETTE SUB-FAMILY B"/>
    <property type="match status" value="1"/>
</dbReference>
<dbReference type="InterPro" id="IPR039421">
    <property type="entry name" value="Type_1_exporter"/>
</dbReference>
<dbReference type="InterPro" id="IPR017871">
    <property type="entry name" value="ABC_transporter-like_CS"/>
</dbReference>
<evidence type="ECO:0000256" key="9">
    <source>
        <dbReference type="SAM" id="Phobius"/>
    </source>
</evidence>
<evidence type="ECO:0000256" key="4">
    <source>
        <dbReference type="ARBA" id="ARBA00022692"/>
    </source>
</evidence>
<dbReference type="EMBL" id="AGDV01000010">
    <property type="protein sequence ID" value="EMB33850.1"/>
    <property type="molecule type" value="Genomic_DNA"/>
</dbReference>
<evidence type="ECO:0000256" key="2">
    <source>
        <dbReference type="ARBA" id="ARBA00022448"/>
    </source>
</evidence>
<evidence type="ECO:0000256" key="5">
    <source>
        <dbReference type="ARBA" id="ARBA00022741"/>
    </source>
</evidence>
<keyword evidence="4 9" id="KW-0812">Transmembrane</keyword>
<dbReference type="FunFam" id="3.40.50.300:FF:000299">
    <property type="entry name" value="ABC transporter ATP-binding protein/permease"/>
    <property type="match status" value="1"/>
</dbReference>
<organism evidence="12">
    <name type="scientific">Treponema denticola H-22</name>
    <dbReference type="NCBI Taxonomy" id="999432"/>
    <lineage>
        <taxon>Bacteria</taxon>
        <taxon>Pseudomonadati</taxon>
        <taxon>Spirochaetota</taxon>
        <taxon>Spirochaetia</taxon>
        <taxon>Spirochaetales</taxon>
        <taxon>Treponemataceae</taxon>
        <taxon>Treponema</taxon>
    </lineage>
</organism>
<dbReference type="InterPro" id="IPR003593">
    <property type="entry name" value="AAA+_ATPase"/>
</dbReference>
<dbReference type="PATRIC" id="fig|999432.5.peg.1280"/>
<feature type="transmembrane region" description="Helical" evidence="9">
    <location>
        <begin position="250"/>
        <end position="273"/>
    </location>
</feature>
<dbReference type="InterPro" id="IPR036640">
    <property type="entry name" value="ABC1_TM_sf"/>
</dbReference>
<reference evidence="12" key="1">
    <citation type="submission" date="2012-01" db="EMBL/GenBank/DDBJ databases">
        <title>The Genome Sequence of Treponema denticola H-22.</title>
        <authorList>
            <consortium name="The Broad Institute Genome Sequencing Platform"/>
            <person name="Earl A."/>
            <person name="Ward D."/>
            <person name="Feldgarden M."/>
            <person name="Gevers D."/>
            <person name="Blanton J.M."/>
            <person name="Fenno C.J."/>
            <person name="Baranova O.V."/>
            <person name="Mathney J."/>
            <person name="Dewhirst F.E."/>
            <person name="Izard J."/>
            <person name="Young S.K."/>
            <person name="Zeng Q."/>
            <person name="Gargeya S."/>
            <person name="Fitzgerald M."/>
            <person name="Haas B."/>
            <person name="Abouelleil A."/>
            <person name="Alvarado L."/>
            <person name="Arachchi H.M."/>
            <person name="Berlin A."/>
            <person name="Chapman S.B."/>
            <person name="Gearin G."/>
            <person name="Goldberg J."/>
            <person name="Griggs A."/>
            <person name="Gujja S."/>
            <person name="Hansen M."/>
            <person name="Heiman D."/>
            <person name="Howarth C."/>
            <person name="Larimer J."/>
            <person name="Lui A."/>
            <person name="MacDonald P.J.P."/>
            <person name="McCowen C."/>
            <person name="Montmayeur A."/>
            <person name="Murphy C."/>
            <person name="Neiman D."/>
            <person name="Pearson M."/>
            <person name="Priest M."/>
            <person name="Roberts A."/>
            <person name="Saif S."/>
            <person name="Shea T."/>
            <person name="Sisk P."/>
            <person name="Stolte C."/>
            <person name="Sykes S."/>
            <person name="Wortman J."/>
            <person name="Nusbaum C."/>
            <person name="Birren B."/>
        </authorList>
    </citation>
    <scope>NUCLEOTIDE SEQUENCE [LARGE SCALE GENOMIC DNA]</scope>
    <source>
        <strain evidence="12">H-22</strain>
    </source>
</reference>
<comment type="subcellular location">
    <subcellularLocation>
        <location evidence="1">Cell membrane</location>
        <topology evidence="1">Multi-pass membrane protein</topology>
    </subcellularLocation>
</comment>
<feature type="transmembrane region" description="Helical" evidence="9">
    <location>
        <begin position="20"/>
        <end position="42"/>
    </location>
</feature>
<feature type="transmembrane region" description="Helical" evidence="9">
    <location>
        <begin position="54"/>
        <end position="74"/>
    </location>
</feature>
<evidence type="ECO:0000313" key="12">
    <source>
        <dbReference type="EMBL" id="EMB33850.1"/>
    </source>
</evidence>
<dbReference type="InterPro" id="IPR027417">
    <property type="entry name" value="P-loop_NTPase"/>
</dbReference>
<keyword evidence="8 9" id="KW-0472">Membrane</keyword>
<dbReference type="Proteomes" id="UP000011705">
    <property type="component" value="Chromosome"/>
</dbReference>
<sequence length="552" mass="60936">MKKSELIKKLIVFVKPLSGVMTITVILRVLGFIIATAIPVLGGVGIVSLLGLKIFNVSVSLDFVIIGLIVCAVSRGIFRYGEQLSGHYIAFTLLALIRDKIFTAMRRLAFVKLQKKDSGSLLSIITADIELLEVFYAHTIAPAASAVLYFIFALIIFAKIHIVLSLTVALIYIVIGFFLPLIFAKMDDGAGVEYRKKMSSLNSFFLDSLLGIKEIIFFDKIKERKDNIEKRGEAISGTFKLLKNFEGKTFAITEAALTLCNFLMLGISTFLLVSGKIDFAAFLISNLMLLSGYGPIIAVSGLAVNLQQTFASAERVFSLLEEKPELDEVTDGENLSFEKVDADNINFRYDDMEVLQDVSISVKKDEIVGLCGKSGSGKSTLLRLIMRFFDPLSGEVKMSGIDIKKINTASLREAVSYITQQTYIFKKSIYENILLANRNASKEDVIEAAKKAAIHDFIMSLPEGYDTKMTELGGNLSSGEKQRLGLARAFLHKAPLLLLDEPTGNLDSLNEALILNSIYQEKKDKGVLIVSHRKSTVNAADKIVYIEKGRVR</sequence>
<protein>
    <recommendedName>
        <fullName evidence="13">Thiol reductant ABC exporter, CydC subunit</fullName>
    </recommendedName>
</protein>
<dbReference type="Gene3D" id="1.20.1560.10">
    <property type="entry name" value="ABC transporter type 1, transmembrane domain"/>
    <property type="match status" value="1"/>
</dbReference>
<accession>A0A0E2E5E0</accession>
<feature type="domain" description="ABC transmembrane type-1" evidence="11">
    <location>
        <begin position="23"/>
        <end position="308"/>
    </location>
</feature>
<evidence type="ECO:0000256" key="1">
    <source>
        <dbReference type="ARBA" id="ARBA00004651"/>
    </source>
</evidence>
<evidence type="ECO:0000259" key="11">
    <source>
        <dbReference type="PROSITE" id="PS50929"/>
    </source>
</evidence>
<evidence type="ECO:0008006" key="13">
    <source>
        <dbReference type="Google" id="ProtNLM"/>
    </source>
</evidence>
<dbReference type="InterPro" id="IPR011527">
    <property type="entry name" value="ABC1_TM_dom"/>
</dbReference>
<dbReference type="Gene3D" id="3.40.50.300">
    <property type="entry name" value="P-loop containing nucleotide triphosphate hydrolases"/>
    <property type="match status" value="1"/>
</dbReference>
<evidence type="ECO:0000256" key="3">
    <source>
        <dbReference type="ARBA" id="ARBA00022475"/>
    </source>
</evidence>
<feature type="transmembrane region" description="Helical" evidence="9">
    <location>
        <begin position="279"/>
        <end position="306"/>
    </location>
</feature>
<gene>
    <name evidence="12" type="ORF">HMPREF9726_01230</name>
</gene>
<feature type="domain" description="ABC transporter" evidence="10">
    <location>
        <begin position="340"/>
        <end position="552"/>
    </location>
</feature>
<dbReference type="GO" id="GO:0005886">
    <property type="term" value="C:plasma membrane"/>
    <property type="evidence" value="ECO:0007669"/>
    <property type="project" value="UniProtKB-SubCell"/>
</dbReference>
<dbReference type="AlphaFoldDB" id="A0A0E2E5E0"/>
<keyword evidence="2" id="KW-0813">Transport</keyword>
<dbReference type="SMART" id="SM00382">
    <property type="entry name" value="AAA"/>
    <property type="match status" value="1"/>
</dbReference>
<dbReference type="GO" id="GO:0034040">
    <property type="term" value="F:ATPase-coupled lipid transmembrane transporter activity"/>
    <property type="evidence" value="ECO:0007669"/>
    <property type="project" value="TreeGrafter"/>
</dbReference>
<dbReference type="SUPFAM" id="SSF90123">
    <property type="entry name" value="ABC transporter transmembrane region"/>
    <property type="match status" value="1"/>
</dbReference>
<dbReference type="PROSITE" id="PS50929">
    <property type="entry name" value="ABC_TM1F"/>
    <property type="match status" value="1"/>
</dbReference>
<dbReference type="GO" id="GO:0140359">
    <property type="term" value="F:ABC-type transporter activity"/>
    <property type="evidence" value="ECO:0007669"/>
    <property type="project" value="InterPro"/>
</dbReference>
<dbReference type="PROSITE" id="PS50893">
    <property type="entry name" value="ABC_TRANSPORTER_2"/>
    <property type="match status" value="1"/>
</dbReference>
<evidence type="ECO:0000259" key="10">
    <source>
        <dbReference type="PROSITE" id="PS50893"/>
    </source>
</evidence>
<dbReference type="SUPFAM" id="SSF52540">
    <property type="entry name" value="P-loop containing nucleoside triphosphate hydrolases"/>
    <property type="match status" value="1"/>
</dbReference>
<keyword evidence="5" id="KW-0547">Nucleotide-binding</keyword>
<keyword evidence="6" id="KW-0067">ATP-binding</keyword>
<keyword evidence="7 9" id="KW-1133">Transmembrane helix</keyword>
<feature type="transmembrane region" description="Helical" evidence="9">
    <location>
        <begin position="163"/>
        <end position="183"/>
    </location>
</feature>
<dbReference type="GO" id="GO:0005524">
    <property type="term" value="F:ATP binding"/>
    <property type="evidence" value="ECO:0007669"/>
    <property type="project" value="UniProtKB-KW"/>
</dbReference>
<feature type="transmembrane region" description="Helical" evidence="9">
    <location>
        <begin position="135"/>
        <end position="156"/>
    </location>
</feature>
<name>A0A0E2E5E0_TREDN</name>
<dbReference type="PANTHER" id="PTHR24221:SF653">
    <property type="entry name" value="TRANSPORT ATP-BINDING PROTEIN CYDC"/>
    <property type="match status" value="1"/>
</dbReference>